<dbReference type="Gene3D" id="2.60.200.60">
    <property type="match status" value="1"/>
</dbReference>
<dbReference type="Pfam" id="PF05488">
    <property type="entry name" value="PAAR_motif"/>
    <property type="match status" value="1"/>
</dbReference>
<dbReference type="Proteomes" id="UP000019202">
    <property type="component" value="Unassembled WGS sequence"/>
</dbReference>
<dbReference type="STRING" id="1427518.XSR1_190041"/>
<name>W1IUD6_9GAMM</name>
<gene>
    <name evidence="1" type="ORF">XSR1_190041</name>
</gene>
<dbReference type="InterPro" id="IPR008727">
    <property type="entry name" value="PAAR_motif"/>
</dbReference>
<dbReference type="EMBL" id="CBXF010000076">
    <property type="protein sequence ID" value="CDL82107.1"/>
    <property type="molecule type" value="Genomic_DNA"/>
</dbReference>
<comment type="caution">
    <text evidence="1">The sequence shown here is derived from an EMBL/GenBank/DDBJ whole genome shotgun (WGS) entry which is preliminary data.</text>
</comment>
<protein>
    <recommendedName>
        <fullName evidence="3">PAAR domain-containing protein</fullName>
    </recommendedName>
</protein>
<keyword evidence="2" id="KW-1185">Reference proteome</keyword>
<evidence type="ECO:0008006" key="3">
    <source>
        <dbReference type="Google" id="ProtNLM"/>
    </source>
</evidence>
<proteinExistence type="predicted"/>
<evidence type="ECO:0000313" key="2">
    <source>
        <dbReference type="Proteomes" id="UP000019202"/>
    </source>
</evidence>
<reference evidence="1" key="1">
    <citation type="submission" date="2013-11" db="EMBL/GenBank/DDBJ databases">
        <title>Draft genome sequence and annotation of the entomopathogenic bacteria, Xenorhabdus cabanillasi strain JM26 and Xenorhabdus szentirmai strain DSM 16338.</title>
        <authorList>
            <person name="Gualtieri M."/>
            <person name="Ogier J.C."/>
            <person name="Pages S."/>
            <person name="Givaudan A."/>
            <person name="Gaudriault S."/>
        </authorList>
    </citation>
    <scope>NUCLEOTIDE SEQUENCE [LARGE SCALE GENOMIC DNA]</scope>
    <source>
        <strain evidence="1">DSM 16338</strain>
    </source>
</reference>
<organism evidence="1 2">
    <name type="scientific">Xenorhabdus szentirmaii DSM 16338</name>
    <dbReference type="NCBI Taxonomy" id="1427518"/>
    <lineage>
        <taxon>Bacteria</taxon>
        <taxon>Pseudomonadati</taxon>
        <taxon>Pseudomonadota</taxon>
        <taxon>Gammaproteobacteria</taxon>
        <taxon>Enterobacterales</taxon>
        <taxon>Morganellaceae</taxon>
        <taxon>Xenorhabdus</taxon>
    </lineage>
</organism>
<evidence type="ECO:0000313" key="1">
    <source>
        <dbReference type="EMBL" id="CDL82107.1"/>
    </source>
</evidence>
<dbReference type="AlphaFoldDB" id="W1IUD6"/>
<dbReference type="CDD" id="cd14744">
    <property type="entry name" value="PAAR_CT_2"/>
    <property type="match status" value="1"/>
</dbReference>
<sequence>MREKMKKIIRVGDTLREHGGKVVSGSYQAFGKPVACVGDAVVCNEHGRNSIAQGASGSTINGKPVALDGHRCECGCTLVSSLSDMDIRP</sequence>
<accession>W1IUD6</accession>